<organism evidence="1 2">
    <name type="scientific">Flammeovirga yaeyamensis</name>
    <dbReference type="NCBI Taxonomy" id="367791"/>
    <lineage>
        <taxon>Bacteria</taxon>
        <taxon>Pseudomonadati</taxon>
        <taxon>Bacteroidota</taxon>
        <taxon>Cytophagia</taxon>
        <taxon>Cytophagales</taxon>
        <taxon>Flammeovirgaceae</taxon>
        <taxon>Flammeovirga</taxon>
    </lineage>
</organism>
<accession>A0AAX1MY55</accession>
<evidence type="ECO:0000313" key="2">
    <source>
        <dbReference type="Proteomes" id="UP000678679"/>
    </source>
</evidence>
<sequence length="130" mass="15165">MRKRKNYPGEVRVLGTKDYGLILGSLMSYRNQLLRENDPLKEAFIIKKMAEKLQELDYKHASDLTISKLGEKQLNGLYSISSRRKDEVVNIANRYWRMGKKKHEAAKLKIKNSEIKLKRKNSNKAITNEV</sequence>
<protein>
    <submittedName>
        <fullName evidence="1">Uncharacterized protein</fullName>
    </submittedName>
</protein>
<dbReference type="RefSeq" id="WP_169663315.1">
    <property type="nucleotide sequence ID" value="NZ_CP076132.1"/>
</dbReference>
<keyword evidence="2" id="KW-1185">Reference proteome</keyword>
<dbReference type="KEGG" id="fya:KMW28_11380"/>
<dbReference type="EMBL" id="CP076132">
    <property type="protein sequence ID" value="QWG00254.1"/>
    <property type="molecule type" value="Genomic_DNA"/>
</dbReference>
<name>A0AAX1MY55_9BACT</name>
<proteinExistence type="predicted"/>
<gene>
    <name evidence="1" type="ORF">KMW28_11380</name>
</gene>
<evidence type="ECO:0000313" key="1">
    <source>
        <dbReference type="EMBL" id="QWG00254.1"/>
    </source>
</evidence>
<reference evidence="1 2" key="1">
    <citation type="submission" date="2021-05" db="EMBL/GenBank/DDBJ databases">
        <title>Comparative genomic studies on the polysaccharide-degrading batcterial strains of the Flammeovirga genus.</title>
        <authorList>
            <person name="Zewei F."/>
            <person name="Zheng Z."/>
            <person name="Yu L."/>
            <person name="Ruyue G."/>
            <person name="Yanhong M."/>
            <person name="Yuanyuan C."/>
            <person name="Jingyan G."/>
            <person name="Wenjun H."/>
        </authorList>
    </citation>
    <scope>NUCLEOTIDE SEQUENCE [LARGE SCALE GENOMIC DNA]</scope>
    <source>
        <strain evidence="1 2">NBRC:100898</strain>
    </source>
</reference>
<dbReference type="Proteomes" id="UP000678679">
    <property type="component" value="Chromosome 1"/>
</dbReference>
<dbReference type="AlphaFoldDB" id="A0AAX1MY55"/>